<keyword evidence="1" id="KW-0812">Transmembrane</keyword>
<evidence type="ECO:0000256" key="1">
    <source>
        <dbReference type="SAM" id="Phobius"/>
    </source>
</evidence>
<accession>A0A8J2KK04</accession>
<evidence type="ECO:0000313" key="3">
    <source>
        <dbReference type="Proteomes" id="UP000708208"/>
    </source>
</evidence>
<gene>
    <name evidence="2" type="ORF">AFUS01_LOCUS26561</name>
</gene>
<dbReference type="Proteomes" id="UP000708208">
    <property type="component" value="Unassembled WGS sequence"/>
</dbReference>
<reference evidence="2" key="1">
    <citation type="submission" date="2021-06" db="EMBL/GenBank/DDBJ databases">
        <authorList>
            <person name="Hodson N. C."/>
            <person name="Mongue J. A."/>
            <person name="Jaron S. K."/>
        </authorList>
    </citation>
    <scope>NUCLEOTIDE SEQUENCE</scope>
</reference>
<evidence type="ECO:0000313" key="2">
    <source>
        <dbReference type="EMBL" id="CAG7815915.1"/>
    </source>
</evidence>
<organism evidence="2 3">
    <name type="scientific">Allacma fusca</name>
    <dbReference type="NCBI Taxonomy" id="39272"/>
    <lineage>
        <taxon>Eukaryota</taxon>
        <taxon>Metazoa</taxon>
        <taxon>Ecdysozoa</taxon>
        <taxon>Arthropoda</taxon>
        <taxon>Hexapoda</taxon>
        <taxon>Collembola</taxon>
        <taxon>Symphypleona</taxon>
        <taxon>Sminthuridae</taxon>
        <taxon>Allacma</taxon>
    </lineage>
</organism>
<sequence length="62" mass="7030">VKEFGNMHHEECYCFTDYCNGHDGAVALRSSFSYTFILASVTTTILHFAPSHLTNVYLLKMP</sequence>
<feature type="non-terminal residue" evidence="2">
    <location>
        <position position="1"/>
    </location>
</feature>
<keyword evidence="1" id="KW-1133">Transmembrane helix</keyword>
<protein>
    <submittedName>
        <fullName evidence="2">Uncharacterized protein</fullName>
    </submittedName>
</protein>
<proteinExistence type="predicted"/>
<keyword evidence="1" id="KW-0472">Membrane</keyword>
<dbReference type="EMBL" id="CAJVCH010356227">
    <property type="protein sequence ID" value="CAG7815915.1"/>
    <property type="molecule type" value="Genomic_DNA"/>
</dbReference>
<name>A0A8J2KK04_9HEXA</name>
<dbReference type="AlphaFoldDB" id="A0A8J2KK04"/>
<keyword evidence="3" id="KW-1185">Reference proteome</keyword>
<feature type="transmembrane region" description="Helical" evidence="1">
    <location>
        <begin position="36"/>
        <end position="59"/>
    </location>
</feature>
<comment type="caution">
    <text evidence="2">The sequence shown here is derived from an EMBL/GenBank/DDBJ whole genome shotgun (WGS) entry which is preliminary data.</text>
</comment>